<evidence type="ECO:0000313" key="3">
    <source>
        <dbReference type="Proteomes" id="UP000323917"/>
    </source>
</evidence>
<accession>A0A5B9Q5H9</accession>
<dbReference type="AlphaFoldDB" id="A0A5B9Q5H9"/>
<sequence length="253" mass="26944">MTNRIPPFVWRLLFAFALLAVFLSSRSRGAECPSCYTLATATPYVPQADSWVFAPSRYTHDPATGARVAQYDQISPVEPLPDQRNVTSGYSRTRTVLRGADGSSSANFVVTNYGNGRGGIDAEWERVHDAWRGATVGGGNFFGAIGGFPGFGPYGGGGYGPDYGGYGPGYGGGGYPGYGGGYPGGIPGPGFTSPSYGYGSAGPDPRRLDPDAADGYHDGAWRREPNQEFFRPIPKAGFQKEHHRPRPPYGPKS</sequence>
<proteinExistence type="predicted"/>
<dbReference type="RefSeq" id="WP_148071801.1">
    <property type="nucleotide sequence ID" value="NZ_CP042913.1"/>
</dbReference>
<evidence type="ECO:0000256" key="1">
    <source>
        <dbReference type="SAM" id="MobiDB-lite"/>
    </source>
</evidence>
<gene>
    <name evidence="2" type="ORF">Pr1d_02510</name>
</gene>
<feature type="compositionally biased region" description="Basic and acidic residues" evidence="1">
    <location>
        <begin position="204"/>
        <end position="226"/>
    </location>
</feature>
<protein>
    <submittedName>
        <fullName evidence="2">Uncharacterized protein</fullName>
    </submittedName>
</protein>
<feature type="region of interest" description="Disordered" evidence="1">
    <location>
        <begin position="193"/>
        <end position="253"/>
    </location>
</feature>
<evidence type="ECO:0000313" key="2">
    <source>
        <dbReference type="EMBL" id="QEG32990.1"/>
    </source>
</evidence>
<dbReference type="Proteomes" id="UP000323917">
    <property type="component" value="Chromosome"/>
</dbReference>
<reference evidence="2 3" key="1">
    <citation type="submission" date="2019-08" db="EMBL/GenBank/DDBJ databases">
        <title>Deep-cultivation of Planctomycetes and their phenomic and genomic characterization uncovers novel biology.</title>
        <authorList>
            <person name="Wiegand S."/>
            <person name="Jogler M."/>
            <person name="Boedeker C."/>
            <person name="Pinto D."/>
            <person name="Vollmers J."/>
            <person name="Rivas-Marin E."/>
            <person name="Kohn T."/>
            <person name="Peeters S.H."/>
            <person name="Heuer A."/>
            <person name="Rast P."/>
            <person name="Oberbeckmann S."/>
            <person name="Bunk B."/>
            <person name="Jeske O."/>
            <person name="Meyerdierks A."/>
            <person name="Storesund J.E."/>
            <person name="Kallscheuer N."/>
            <person name="Luecker S."/>
            <person name="Lage O.M."/>
            <person name="Pohl T."/>
            <person name="Merkel B.J."/>
            <person name="Hornburger P."/>
            <person name="Mueller R.-W."/>
            <person name="Bruemmer F."/>
            <person name="Labrenz M."/>
            <person name="Spormann A.M."/>
            <person name="Op den Camp H."/>
            <person name="Overmann J."/>
            <person name="Amann R."/>
            <person name="Jetten M.S.M."/>
            <person name="Mascher T."/>
            <person name="Medema M.H."/>
            <person name="Devos D.P."/>
            <person name="Kaster A.-K."/>
            <person name="Ovreas L."/>
            <person name="Rohde M."/>
            <person name="Galperin M.Y."/>
            <person name="Jogler C."/>
        </authorList>
    </citation>
    <scope>NUCLEOTIDE SEQUENCE [LARGE SCALE GENOMIC DNA]</scope>
    <source>
        <strain evidence="2 3">Pr1d</strain>
    </source>
</reference>
<dbReference type="OrthoDB" id="290267at2"/>
<dbReference type="KEGG" id="bgok:Pr1d_02510"/>
<name>A0A5B9Q5H9_9BACT</name>
<keyword evidence="3" id="KW-1185">Reference proteome</keyword>
<dbReference type="EMBL" id="CP042913">
    <property type="protein sequence ID" value="QEG32990.1"/>
    <property type="molecule type" value="Genomic_DNA"/>
</dbReference>
<organism evidence="2 3">
    <name type="scientific">Bythopirellula goksoeyrii</name>
    <dbReference type="NCBI Taxonomy" id="1400387"/>
    <lineage>
        <taxon>Bacteria</taxon>
        <taxon>Pseudomonadati</taxon>
        <taxon>Planctomycetota</taxon>
        <taxon>Planctomycetia</taxon>
        <taxon>Pirellulales</taxon>
        <taxon>Lacipirellulaceae</taxon>
        <taxon>Bythopirellula</taxon>
    </lineage>
</organism>